<feature type="compositionally biased region" description="Pro residues" evidence="1">
    <location>
        <begin position="307"/>
        <end position="317"/>
    </location>
</feature>
<feature type="compositionally biased region" description="Low complexity" evidence="1">
    <location>
        <begin position="260"/>
        <end position="278"/>
    </location>
</feature>
<protein>
    <submittedName>
        <fullName evidence="2">Uncharacterized protein</fullName>
    </submittedName>
</protein>
<evidence type="ECO:0000313" key="3">
    <source>
        <dbReference type="Proteomes" id="UP001205185"/>
    </source>
</evidence>
<comment type="caution">
    <text evidence="2">The sequence shown here is derived from an EMBL/GenBank/DDBJ whole genome shotgun (WGS) entry which is preliminary data.</text>
</comment>
<feature type="compositionally biased region" description="Pro residues" evidence="1">
    <location>
        <begin position="41"/>
        <end position="59"/>
    </location>
</feature>
<feature type="region of interest" description="Disordered" evidence="1">
    <location>
        <begin position="203"/>
        <end position="317"/>
    </location>
</feature>
<gene>
    <name evidence="2" type="ORF">LV75_000777</name>
</gene>
<proteinExistence type="predicted"/>
<feature type="region of interest" description="Disordered" evidence="1">
    <location>
        <begin position="108"/>
        <end position="163"/>
    </location>
</feature>
<dbReference type="Proteomes" id="UP001205185">
    <property type="component" value="Unassembled WGS sequence"/>
</dbReference>
<accession>A0ABT1I7B8</accession>
<evidence type="ECO:0000313" key="2">
    <source>
        <dbReference type="EMBL" id="MCP2268291.1"/>
    </source>
</evidence>
<sequence>MPSQLPSGPPHPTYSAPGHSDLAVPSQPALVGPADPAPGHSDPPGPTGPPSGPPQPTYPAPGQSDSLVPNARWGGPVLCGGTAPVAFPRGRACFWAPALRFCVGCRRGPAQNRSTASSKARKSRIGPEVAARQRGVRSRVAEVAARRRGRPPEPKAEARIPCDALPTPNYAKINLIESPQIHSLPRRTDTTGAANNALWTPEGVVDNQLPPQDHPNQEPPIYSLPRKPDTTGAPTSSLWTVRAVVDNHHRSRRSHHRAPAHPSQKPPAASTTITPAAAGNRSLQRFPVRPDPAPPPVPHLYARSRPRTPPGSGLPPA</sequence>
<name>A0ABT1I7B8_9PSEU</name>
<feature type="region of interest" description="Disordered" evidence="1">
    <location>
        <begin position="1"/>
        <end position="69"/>
    </location>
</feature>
<reference evidence="2 3" key="1">
    <citation type="submission" date="2022-06" db="EMBL/GenBank/DDBJ databases">
        <title>Genomic Encyclopedia of Archaeal and Bacterial Type Strains, Phase II (KMG-II): from individual species to whole genera.</title>
        <authorList>
            <person name="Goeker M."/>
        </authorList>
    </citation>
    <scope>NUCLEOTIDE SEQUENCE [LARGE SCALE GENOMIC DNA]</scope>
    <source>
        <strain evidence="2 3">DSM 44255</strain>
    </source>
</reference>
<feature type="compositionally biased region" description="Pro residues" evidence="1">
    <location>
        <begin position="289"/>
        <end position="298"/>
    </location>
</feature>
<keyword evidence="3" id="KW-1185">Reference proteome</keyword>
<feature type="compositionally biased region" description="Basic and acidic residues" evidence="1">
    <location>
        <begin position="150"/>
        <end position="160"/>
    </location>
</feature>
<feature type="compositionally biased region" description="Basic residues" evidence="1">
    <location>
        <begin position="249"/>
        <end position="259"/>
    </location>
</feature>
<organism evidence="2 3">
    <name type="scientific">Actinokineospora diospyrosa</name>
    <dbReference type="NCBI Taxonomy" id="103728"/>
    <lineage>
        <taxon>Bacteria</taxon>
        <taxon>Bacillati</taxon>
        <taxon>Actinomycetota</taxon>
        <taxon>Actinomycetes</taxon>
        <taxon>Pseudonocardiales</taxon>
        <taxon>Pseudonocardiaceae</taxon>
        <taxon>Actinokineospora</taxon>
    </lineage>
</organism>
<dbReference type="EMBL" id="JAMTCO010000002">
    <property type="protein sequence ID" value="MCP2268291.1"/>
    <property type="molecule type" value="Genomic_DNA"/>
</dbReference>
<evidence type="ECO:0000256" key="1">
    <source>
        <dbReference type="SAM" id="MobiDB-lite"/>
    </source>
</evidence>